<dbReference type="SUPFAM" id="SSF51735">
    <property type="entry name" value="NAD(P)-binding Rossmann-fold domains"/>
    <property type="match status" value="1"/>
</dbReference>
<dbReference type="InterPro" id="IPR051450">
    <property type="entry name" value="Gfo/Idh/MocA_Oxidoreductases"/>
</dbReference>
<feature type="domain" description="Gfo/Idh/MocA-like oxidoreductase N-terminal" evidence="1">
    <location>
        <begin position="9"/>
        <end position="120"/>
    </location>
</feature>
<dbReference type="PANTHER" id="PTHR43377:SF1">
    <property type="entry name" value="BILIVERDIN REDUCTASE A"/>
    <property type="match status" value="1"/>
</dbReference>
<dbReference type="PANTHER" id="PTHR43377">
    <property type="entry name" value="BILIVERDIN REDUCTASE A"/>
    <property type="match status" value="1"/>
</dbReference>
<dbReference type="InterPro" id="IPR048655">
    <property type="entry name" value="Irp3-like_C"/>
</dbReference>
<name>A0A7Z7NAU6_9MYCO</name>
<dbReference type="Gene3D" id="3.40.50.720">
    <property type="entry name" value="NAD(P)-binding Rossmann-like Domain"/>
    <property type="match status" value="1"/>
</dbReference>
<accession>A0A7Z7NAU6</accession>
<dbReference type="Proteomes" id="UP000554965">
    <property type="component" value="Unassembled WGS sequence"/>
</dbReference>
<proteinExistence type="predicted"/>
<evidence type="ECO:0000313" key="3">
    <source>
        <dbReference type="EMBL" id="SOJ55267.1"/>
    </source>
</evidence>
<dbReference type="InterPro" id="IPR000683">
    <property type="entry name" value="Gfo/Idh/MocA-like_OxRdtase_N"/>
</dbReference>
<dbReference type="GO" id="GO:0000166">
    <property type="term" value="F:nucleotide binding"/>
    <property type="evidence" value="ECO:0007669"/>
    <property type="project" value="InterPro"/>
</dbReference>
<feature type="domain" description="Thiazolinyl imine reductase-like C-terminal" evidence="2">
    <location>
        <begin position="145"/>
        <end position="246"/>
    </location>
</feature>
<gene>
    <name evidence="3" type="ORF">MSIMFB_02756</name>
</gene>
<evidence type="ECO:0008006" key="5">
    <source>
        <dbReference type="Google" id="ProtNLM"/>
    </source>
</evidence>
<dbReference type="Pfam" id="PF21390">
    <property type="entry name" value="Irp3-like_C"/>
    <property type="match status" value="1"/>
</dbReference>
<evidence type="ECO:0000313" key="4">
    <source>
        <dbReference type="Proteomes" id="UP000554965"/>
    </source>
</evidence>
<dbReference type="Pfam" id="PF01408">
    <property type="entry name" value="GFO_IDH_MocA"/>
    <property type="match status" value="1"/>
</dbReference>
<reference evidence="3 4" key="1">
    <citation type="submission" date="2017-10" db="EMBL/GenBank/DDBJ databases">
        <authorList>
            <consortium name="Urmite Genomes"/>
        </authorList>
    </citation>
    <scope>NUCLEOTIDE SEQUENCE [LARGE SCALE GENOMIC DNA]</scope>
    <source>
        <strain evidence="3 4">FB-527</strain>
    </source>
</reference>
<evidence type="ECO:0000259" key="2">
    <source>
        <dbReference type="Pfam" id="PF21390"/>
    </source>
</evidence>
<keyword evidence="4" id="KW-1185">Reference proteome</keyword>
<sequence length="326" mass="35866">MTALERRTRVVLCGSNYGAFYIPSLQELNNSFELIGVLAAGSERSARLAARQKIPLWASVAEIPNDADAAIVALPPAAATTVTKQLIHRGVHVLMEHPVRGEVLREVRQEALSAKVTHFVNCHFAELSSARAFVDECRRRRDLSQPLYASVVTAPRAAYPTFDVLGRALGSLAAARLQREPPPSAIPEHPFASLCGVIDGVPVRVQCSRDVGPVDDGSDSPVPHRIEIGFRDGSLILHSFAGPVIWLETLRLALRSSTNPLWRIHSAEAPTFSRLMKDRVNANNRTLREFRQKIDTGKEPVHQSTEWLSTLSELATTVRVRPLTSD</sequence>
<organism evidence="3 4">
    <name type="scientific">Mycobacterium simulans</name>
    <dbReference type="NCBI Taxonomy" id="627089"/>
    <lineage>
        <taxon>Bacteria</taxon>
        <taxon>Bacillati</taxon>
        <taxon>Actinomycetota</taxon>
        <taxon>Actinomycetes</taxon>
        <taxon>Mycobacteriales</taxon>
        <taxon>Mycobacteriaceae</taxon>
        <taxon>Mycobacterium</taxon>
    </lineage>
</organism>
<protein>
    <recommendedName>
        <fullName evidence="5">Gfo/Idh/MocA-like oxidoreductase N-terminal domain-containing protein</fullName>
    </recommendedName>
</protein>
<dbReference type="Gene3D" id="3.30.360.10">
    <property type="entry name" value="Dihydrodipicolinate Reductase, domain 2"/>
    <property type="match status" value="1"/>
</dbReference>
<dbReference type="AlphaFoldDB" id="A0A7Z7NAU6"/>
<evidence type="ECO:0000259" key="1">
    <source>
        <dbReference type="Pfam" id="PF01408"/>
    </source>
</evidence>
<dbReference type="RefSeq" id="WP_186243147.1">
    <property type="nucleotide sequence ID" value="NZ_OCTY01000002.1"/>
</dbReference>
<dbReference type="EMBL" id="OCTY01000002">
    <property type="protein sequence ID" value="SOJ55267.1"/>
    <property type="molecule type" value="Genomic_DNA"/>
</dbReference>
<dbReference type="InterPro" id="IPR036291">
    <property type="entry name" value="NAD(P)-bd_dom_sf"/>
</dbReference>
<comment type="caution">
    <text evidence="3">The sequence shown here is derived from an EMBL/GenBank/DDBJ whole genome shotgun (WGS) entry which is preliminary data.</text>
</comment>